<dbReference type="EMBL" id="JAJHPV010000020">
    <property type="protein sequence ID" value="MCC6072661.1"/>
    <property type="molecule type" value="Genomic_DNA"/>
</dbReference>
<protein>
    <recommendedName>
        <fullName evidence="3">Phenylacetate--CoA ligase family protein</fullName>
    </recommendedName>
</protein>
<dbReference type="InterPro" id="IPR042099">
    <property type="entry name" value="ANL_N_sf"/>
</dbReference>
<dbReference type="InterPro" id="IPR053158">
    <property type="entry name" value="CapK_Type1_Caps_Biosynth"/>
</dbReference>
<dbReference type="Proteomes" id="UP001198701">
    <property type="component" value="Unassembled WGS sequence"/>
</dbReference>
<organism evidence="1 2">
    <name type="scientific">Massilia agrisoli</name>
    <dbReference type="NCBI Taxonomy" id="2892444"/>
    <lineage>
        <taxon>Bacteria</taxon>
        <taxon>Pseudomonadati</taxon>
        <taxon>Pseudomonadota</taxon>
        <taxon>Betaproteobacteria</taxon>
        <taxon>Burkholderiales</taxon>
        <taxon>Oxalobacteraceae</taxon>
        <taxon>Telluria group</taxon>
        <taxon>Massilia</taxon>
    </lineage>
</organism>
<name>A0ABS8IXG2_9BURK</name>
<dbReference type="RefSeq" id="WP_229433646.1">
    <property type="nucleotide sequence ID" value="NZ_JAJHPV010000020.1"/>
</dbReference>
<sequence>MKSTTLLARHLVRRNLLSRARAAGLLARERLSPGRLRERQQTLLRASFDSARRKLPFYASQPEAPPGADLHGWLRDYYPVLSKPDLLARRAELYPAAGKRRPWWPLGKTSGTSGTPLEVFRSIPSVIWEEAFNMQAWAWAGFRDGQPQAVLRGDDVADVAQTAPPFWFWDRFGRQLFMSTRHLSAPNAAAMLDALKAANPAMLRAYPSSCVELARLADNSGYQLALPAVVTGSEPLYPVQRELIQRVFGCKIFDFYGMAERVAYAAQCEHGHYHINPEYSVVEILDDHNQPTDDFGYIVGTTLHNHVMPLLRYRISDRARWIPGPCPCGRSYPRIELSSGKVEDQLFDRDGAPVSASIITFAFKGLSHIRKSQVAQVGPGRWEVRLVPDAGYGDADGEALLANFGKYISNKLDVSLRIVDDIPLLASGKYKWVAQEWKGAAAAGPSLPVQR</sequence>
<evidence type="ECO:0000313" key="1">
    <source>
        <dbReference type="EMBL" id="MCC6072661.1"/>
    </source>
</evidence>
<proteinExistence type="predicted"/>
<keyword evidence="2" id="KW-1185">Reference proteome</keyword>
<dbReference type="Gene3D" id="3.40.50.12780">
    <property type="entry name" value="N-terminal domain of ligase-like"/>
    <property type="match status" value="1"/>
</dbReference>
<dbReference type="PANTHER" id="PTHR36932:SF1">
    <property type="entry name" value="CAPSULAR POLYSACCHARIDE BIOSYNTHESIS PROTEIN"/>
    <property type="match status" value="1"/>
</dbReference>
<evidence type="ECO:0000313" key="2">
    <source>
        <dbReference type="Proteomes" id="UP001198701"/>
    </source>
</evidence>
<dbReference type="SUPFAM" id="SSF56801">
    <property type="entry name" value="Acetyl-CoA synthetase-like"/>
    <property type="match status" value="1"/>
</dbReference>
<dbReference type="PANTHER" id="PTHR36932">
    <property type="entry name" value="CAPSULAR POLYSACCHARIDE BIOSYNTHESIS PROTEIN"/>
    <property type="match status" value="1"/>
</dbReference>
<accession>A0ABS8IXG2</accession>
<evidence type="ECO:0008006" key="3">
    <source>
        <dbReference type="Google" id="ProtNLM"/>
    </source>
</evidence>
<gene>
    <name evidence="1" type="ORF">LMJ30_17130</name>
</gene>
<reference evidence="1 2" key="1">
    <citation type="submission" date="2021-11" db="EMBL/GenBank/DDBJ databases">
        <authorList>
            <person name="Huq M.A."/>
        </authorList>
    </citation>
    <scope>NUCLEOTIDE SEQUENCE [LARGE SCALE GENOMIC DNA]</scope>
    <source>
        <strain evidence="1 2">MAHUQ-52</strain>
    </source>
</reference>
<comment type="caution">
    <text evidence="1">The sequence shown here is derived from an EMBL/GenBank/DDBJ whole genome shotgun (WGS) entry which is preliminary data.</text>
</comment>